<gene>
    <name evidence="1" type="ORF">WOSG25_061310</name>
</gene>
<dbReference type="OrthoDB" id="2151734at2"/>
<dbReference type="STRING" id="1329250.WOSG25_061310"/>
<keyword evidence="2" id="KW-1185">Reference proteome</keyword>
<dbReference type="EMBL" id="DF820489">
    <property type="protein sequence ID" value="GAK31001.1"/>
    <property type="molecule type" value="Genomic_DNA"/>
</dbReference>
<protein>
    <recommendedName>
        <fullName evidence="3">Phage tail protein</fullName>
    </recommendedName>
</protein>
<name>A0A069D0X6_WEIOS</name>
<sequence>MGQYKFVDTGPADVDPNSQSITEGIIFGSFDSGKQGWWLVDRQAPSPSEKTITESVPYTQGIFDLSMLGNDRFFNNRDVTFQLKSVGHQYEERKYIENNLKGQLMPLGIQSIFDTHEKGFHWIGKCKSVTVSDSAKNLDLTATVVFDCFPFAIGNEPEGNDVWDDVYFPKWICQTVEYSVAGRKDIALFNIGDTSVEVKIIVTGEVSISGAFGELSLRSGVYTDTDLILECGENEFNVSGNGKIEFVFYKEVMV</sequence>
<dbReference type="AlphaFoldDB" id="A0A069D0X6"/>
<dbReference type="eggNOG" id="COG4722">
    <property type="taxonomic scope" value="Bacteria"/>
</dbReference>
<accession>A0A069D0X6</accession>
<organism evidence="1 2">
    <name type="scientific">Weissella oryzae (strain DSM 25784 / JCM 18191 / LMG 30913 / SG25)</name>
    <dbReference type="NCBI Taxonomy" id="1329250"/>
    <lineage>
        <taxon>Bacteria</taxon>
        <taxon>Bacillati</taxon>
        <taxon>Bacillota</taxon>
        <taxon>Bacilli</taxon>
        <taxon>Lactobacillales</taxon>
        <taxon>Lactobacillaceae</taxon>
        <taxon>Weissella</taxon>
    </lineage>
</organism>
<dbReference type="Proteomes" id="UP000030643">
    <property type="component" value="Unassembled WGS sequence"/>
</dbReference>
<dbReference type="RefSeq" id="WP_052348549.1">
    <property type="nucleotide sequence ID" value="NZ_DF820489.1"/>
</dbReference>
<evidence type="ECO:0008006" key="3">
    <source>
        <dbReference type="Google" id="ProtNLM"/>
    </source>
</evidence>
<proteinExistence type="predicted"/>
<evidence type="ECO:0000313" key="2">
    <source>
        <dbReference type="Proteomes" id="UP000030643"/>
    </source>
</evidence>
<reference evidence="2" key="1">
    <citation type="journal article" date="2014" name="Genome Announc.">
        <title>Draft genome sequence of Weissella oryzae SG25T, isolated from fermented rice grains.</title>
        <authorList>
            <person name="Tanizawa Y."/>
            <person name="Fujisawa T."/>
            <person name="Mochizuki T."/>
            <person name="Kaminuma E."/>
            <person name="Suzuki Y."/>
            <person name="Nakamura Y."/>
            <person name="Tohno M."/>
        </authorList>
    </citation>
    <scope>NUCLEOTIDE SEQUENCE [LARGE SCALE GENOMIC DNA]</scope>
    <source>
        <strain evidence="2">DSM 25784 / JCM 18191 / LMG 30913 / SG25</strain>
    </source>
</reference>
<evidence type="ECO:0000313" key="1">
    <source>
        <dbReference type="EMBL" id="GAK31001.1"/>
    </source>
</evidence>